<dbReference type="AlphaFoldDB" id="A0A5E7J7E1"/>
<sequence>MCVMEKGLSGETMPFLARFAIARTGEDRLPGYYSTEMAMWVVDTEAGPVPVIDHFALAELMTKTKVNAEQDDEGIYSLYELKTVTEVRAESDDVDSAISHLLELVTKTYTVVEKDDAASEFNQFLEL</sequence>
<organism evidence="1 2">
    <name type="scientific">Pseudomonas fluorescens</name>
    <dbReference type="NCBI Taxonomy" id="294"/>
    <lineage>
        <taxon>Bacteria</taxon>
        <taxon>Pseudomonadati</taxon>
        <taxon>Pseudomonadota</taxon>
        <taxon>Gammaproteobacteria</taxon>
        <taxon>Pseudomonadales</taxon>
        <taxon>Pseudomonadaceae</taxon>
        <taxon>Pseudomonas</taxon>
    </lineage>
</organism>
<dbReference type="RefSeq" id="WP_150636035.1">
    <property type="nucleotide sequence ID" value="NZ_CABVIC010000002.1"/>
</dbReference>
<dbReference type="EMBL" id="CABVIC010000002">
    <property type="protein sequence ID" value="VVO84160.1"/>
    <property type="molecule type" value="Genomic_DNA"/>
</dbReference>
<dbReference type="Proteomes" id="UP000326067">
    <property type="component" value="Unassembled WGS sequence"/>
</dbReference>
<proteinExistence type="predicted"/>
<gene>
    <name evidence="1" type="ORF">PS847_01952</name>
</gene>
<evidence type="ECO:0000313" key="1">
    <source>
        <dbReference type="EMBL" id="VVO84160.1"/>
    </source>
</evidence>
<reference evidence="1 2" key="1">
    <citation type="submission" date="2019-09" db="EMBL/GenBank/DDBJ databases">
        <authorList>
            <person name="Chandra G."/>
            <person name="Truman W A."/>
        </authorList>
    </citation>
    <scope>NUCLEOTIDE SEQUENCE [LARGE SCALE GENOMIC DNA]</scope>
    <source>
        <strain evidence="1">PS847</strain>
    </source>
</reference>
<protein>
    <submittedName>
        <fullName evidence="1">Uncharacterized protein</fullName>
    </submittedName>
</protein>
<name>A0A5E7J7E1_PSEFL</name>
<accession>A0A5E7J7E1</accession>
<evidence type="ECO:0000313" key="2">
    <source>
        <dbReference type="Proteomes" id="UP000326067"/>
    </source>
</evidence>